<feature type="disulfide bond" evidence="2">
    <location>
        <begin position="932"/>
        <end position="939"/>
    </location>
</feature>
<feature type="domain" description="Thyroglobulin type-1" evidence="3">
    <location>
        <begin position="43"/>
        <end position="103"/>
    </location>
</feature>
<comment type="caution">
    <text evidence="5">The sequence shown here is derived from an EMBL/GenBank/DDBJ whole genome shotgun (WGS) entry which is preliminary data.</text>
</comment>
<evidence type="ECO:0000313" key="6">
    <source>
        <dbReference type="Proteomes" id="UP001196413"/>
    </source>
</evidence>
<dbReference type="PANTHER" id="PTHR19441">
    <property type="entry name" value="WHEY ACDIC PROTEIN WAP"/>
    <property type="match status" value="1"/>
</dbReference>
<dbReference type="GO" id="GO:0005615">
    <property type="term" value="C:extracellular space"/>
    <property type="evidence" value="ECO:0007669"/>
    <property type="project" value="TreeGrafter"/>
</dbReference>
<feature type="domain" description="Thyroglobulin type-1" evidence="3">
    <location>
        <begin position="349"/>
        <end position="409"/>
    </location>
</feature>
<dbReference type="InterPro" id="IPR036857">
    <property type="entry name" value="Thyroglobulin_1_sf"/>
</dbReference>
<dbReference type="PANTHER" id="PTHR19441:SF95">
    <property type="entry name" value="PERLWAPIN ISOFORM X1"/>
    <property type="match status" value="1"/>
</dbReference>
<gene>
    <name evidence="5" type="ORF">KIN20_034221</name>
</gene>
<reference evidence="5" key="1">
    <citation type="submission" date="2021-06" db="EMBL/GenBank/DDBJ databases">
        <title>Parelaphostrongylus tenuis whole genome reference sequence.</title>
        <authorList>
            <person name="Garwood T.J."/>
            <person name="Larsen P.A."/>
            <person name="Fountain-Jones N.M."/>
            <person name="Garbe J.R."/>
            <person name="Macchietto M.G."/>
            <person name="Kania S.A."/>
            <person name="Gerhold R.W."/>
            <person name="Richards J.E."/>
            <person name="Wolf T.M."/>
        </authorList>
    </citation>
    <scope>NUCLEOTIDE SEQUENCE</scope>
    <source>
        <strain evidence="5">MNPRO001-30</strain>
        <tissue evidence="5">Meninges</tissue>
    </source>
</reference>
<dbReference type="Proteomes" id="UP001196413">
    <property type="component" value="Unassembled WGS sequence"/>
</dbReference>
<keyword evidence="1 2" id="KW-1015">Disulfide bond</keyword>
<dbReference type="InterPro" id="IPR008197">
    <property type="entry name" value="WAP_dom"/>
</dbReference>
<organism evidence="5 6">
    <name type="scientific">Parelaphostrongylus tenuis</name>
    <name type="common">Meningeal worm</name>
    <dbReference type="NCBI Taxonomy" id="148309"/>
    <lineage>
        <taxon>Eukaryota</taxon>
        <taxon>Metazoa</taxon>
        <taxon>Ecdysozoa</taxon>
        <taxon>Nematoda</taxon>
        <taxon>Chromadorea</taxon>
        <taxon>Rhabditida</taxon>
        <taxon>Rhabditina</taxon>
        <taxon>Rhabditomorpha</taxon>
        <taxon>Strongyloidea</taxon>
        <taxon>Metastrongylidae</taxon>
        <taxon>Parelaphostrongylus</taxon>
    </lineage>
</organism>
<evidence type="ECO:0000256" key="2">
    <source>
        <dbReference type="PROSITE-ProRule" id="PRU00500"/>
    </source>
</evidence>
<dbReference type="SMART" id="SM00211">
    <property type="entry name" value="TY"/>
    <property type="match status" value="4"/>
</dbReference>
<feature type="domain" description="WAP" evidence="4">
    <location>
        <begin position="851"/>
        <end position="896"/>
    </location>
</feature>
<dbReference type="PROSITE" id="PS51390">
    <property type="entry name" value="WAP"/>
    <property type="match status" value="4"/>
</dbReference>
<dbReference type="SUPFAM" id="SSF57256">
    <property type="entry name" value="Elafin-like"/>
    <property type="match status" value="4"/>
</dbReference>
<evidence type="ECO:0000256" key="1">
    <source>
        <dbReference type="ARBA" id="ARBA00023157"/>
    </source>
</evidence>
<dbReference type="Gene3D" id="4.10.800.10">
    <property type="entry name" value="Thyroglobulin type-1"/>
    <property type="match status" value="4"/>
</dbReference>
<dbReference type="InterPro" id="IPR000716">
    <property type="entry name" value="Thyroglobulin_1"/>
</dbReference>
<evidence type="ECO:0000259" key="4">
    <source>
        <dbReference type="PROSITE" id="PS51390"/>
    </source>
</evidence>
<dbReference type="InterPro" id="IPR006150">
    <property type="entry name" value="Cys_repeat_1"/>
</dbReference>
<dbReference type="Pfam" id="PF00086">
    <property type="entry name" value="Thyroglobulin_1"/>
    <property type="match status" value="4"/>
</dbReference>
<feature type="domain" description="Thyroglobulin type-1" evidence="3">
    <location>
        <begin position="898"/>
        <end position="963"/>
    </location>
</feature>
<dbReference type="PROSITE" id="PS51162">
    <property type="entry name" value="THYROGLOBULIN_1_2"/>
    <property type="match status" value="4"/>
</dbReference>
<dbReference type="EMBL" id="JAHQIW010007096">
    <property type="protein sequence ID" value="KAJ1372142.1"/>
    <property type="molecule type" value="Genomic_DNA"/>
</dbReference>
<dbReference type="InterPro" id="IPR050514">
    <property type="entry name" value="WAP_four-disulfide_core"/>
</dbReference>
<dbReference type="InterPro" id="IPR036645">
    <property type="entry name" value="Elafin-like_sf"/>
</dbReference>
<evidence type="ECO:0000313" key="5">
    <source>
        <dbReference type="EMBL" id="KAJ1372142.1"/>
    </source>
</evidence>
<dbReference type="CDD" id="cd00191">
    <property type="entry name" value="TY"/>
    <property type="match status" value="4"/>
</dbReference>
<dbReference type="SMART" id="SM00217">
    <property type="entry name" value="WAP"/>
    <property type="match status" value="6"/>
</dbReference>
<dbReference type="Gene3D" id="4.10.75.10">
    <property type="entry name" value="Elafin-like"/>
    <property type="match status" value="6"/>
</dbReference>
<dbReference type="Pfam" id="PF00095">
    <property type="entry name" value="WAP"/>
    <property type="match status" value="6"/>
</dbReference>
<accession>A0AAD5WJ23</accession>
<keyword evidence="6" id="KW-1185">Reference proteome</keyword>
<comment type="caution">
    <text evidence="2">Lacks conserved residue(s) required for the propagation of feature annotation.</text>
</comment>
<evidence type="ECO:0000259" key="3">
    <source>
        <dbReference type="PROSITE" id="PS51162"/>
    </source>
</evidence>
<dbReference type="Pfam" id="PF14625">
    <property type="entry name" value="Lustrin_cystein"/>
    <property type="match status" value="2"/>
</dbReference>
<feature type="domain" description="Thyroglobulin type-1" evidence="3">
    <location>
        <begin position="634"/>
        <end position="699"/>
    </location>
</feature>
<dbReference type="PROSITE" id="PS00484">
    <property type="entry name" value="THYROGLOBULIN_1_1"/>
    <property type="match status" value="1"/>
</dbReference>
<name>A0AAD5WJ23_PARTN</name>
<dbReference type="GO" id="GO:0004867">
    <property type="term" value="F:serine-type endopeptidase inhibitor activity"/>
    <property type="evidence" value="ECO:0007669"/>
    <property type="project" value="TreeGrafter"/>
</dbReference>
<proteinExistence type="predicted"/>
<feature type="domain" description="WAP" evidence="4">
    <location>
        <begin position="239"/>
        <end position="288"/>
    </location>
</feature>
<feature type="domain" description="WAP" evidence="4">
    <location>
        <begin position="581"/>
        <end position="632"/>
    </location>
</feature>
<feature type="domain" description="WAP" evidence="4">
    <location>
        <begin position="528"/>
        <end position="574"/>
    </location>
</feature>
<dbReference type="CDD" id="cd00199">
    <property type="entry name" value="WAP"/>
    <property type="match status" value="1"/>
</dbReference>
<dbReference type="InterPro" id="IPR028150">
    <property type="entry name" value="Lustrin_cystein"/>
</dbReference>
<dbReference type="SUPFAM" id="SSF57610">
    <property type="entry name" value="Thyroglobulin type-1 domain"/>
    <property type="match status" value="4"/>
</dbReference>
<protein>
    <submittedName>
        <fullName evidence="5">Uncharacterized protein</fullName>
    </submittedName>
</protein>
<sequence>MEKLSAEKITNCTLNCEFDKDCAGLKRCCRVGCSNQCFYPIRTTPCLNAALTAELYGLPNMKRCDENGQFEQIQCNDDVCFCVDIANGEELPGTRIANDTPNCKEDECCMQQPVQHVQCSQTFVEDESEEMDRIQEVLGSARKIVMMSRVRMKIFVTSRSGISCKMHAILLKALEIDCVGEELLPISSSVSNPCPHGEPFVSPAAVVETCSSNDQCPSGHWCHQVGFSTSGLCCPSPARLIHVGTCPLILPQLNRLSDCRFDCRADDECNINEKCCYDGCGLRCKEIRMIGGTSGGRNGMSKPEVSKPGVCPFFGEKTCTKPISDDECDGLQKCCLVGCEMKCLYPKNNSVCLHMRAALQMIGQAARIQCRPDGAFEEIQCDANHCWCVNKFGLEVEGTRSSEDIPPNCRAPRRCQIPSCAHDISCKFGMKKDSNGCDTCECGSPCDRVVCPGISICVPMPVACEVGPCPEVPRCVVNPCLLASPLLNESTAQLLVCTTNKDCVGTNVTAYCNHYKSDSGVCCPGREPRSSPGTCPPSSSSNGDCSRQCIVDAQCPLGQKCCFNGCGLSCVTAVFSAPSSPTVRIGECLNIRSLGAFCVQRSKEPECTVDADCPPLRKCCSDGCTKRCTVADLTTHCIHAHLAALAIHDFDSRVFVPQCDPYGEYVQIQSHSKYKWCVDKLGHEIYGKETRELNLHASLIVRNRDLVQYEPAANSVLLELLAWLRYRTDSDGCPLCECIAPCELFRCNAGFVCRMVKVRCYTKDCPPIPRCIPNACPSGEPLIHWADRDAKHLVECNKQMLCPAGYFCNRNGYEGRSFCCRGVAEVNRRLFREESATVVNRLLNHISQVSVLQKLGICPPMVLNPGCREECQSDIDCLAFAKCCNATCGSKCMEPTVTTACLQRLTAFIREQPHLPPPIQCEASGEFREIQCDVRIRQCWCVDSSGIEVLGTRTSSDQEMPHCKQPKSCAISCTKSNCTHGVHLDTNGCPRNDKCQCKNPCEYYCETPPLILQDFHCPSSKICALVSVQCDRNTCPAIPKCVLIPCQLDQVIKDIYGNALSCNLNECPRGECMSTIGDDVGVCCRTPEVTRMPTHVIPESRTLKGNAKKKKVKVERKRKKVIFKGN</sequence>
<dbReference type="SMART" id="SM00289">
    <property type="entry name" value="WR1"/>
    <property type="match status" value="4"/>
</dbReference>
<dbReference type="AlphaFoldDB" id="A0AAD5WJ23"/>
<dbReference type="Gene3D" id="2.10.22.10">
    <property type="entry name" value="Antistasin, domain 1"/>
    <property type="match status" value="1"/>
</dbReference>